<dbReference type="PANTHER" id="PTHR30487:SF0">
    <property type="entry name" value="PREPILIN LEADER PEPTIDASE_N-METHYLTRANSFERASE-RELATED"/>
    <property type="match status" value="1"/>
</dbReference>
<name>A0A1C5GT70_9ACTN</name>
<sequence length="261" mass="26829">MYGKLRVFPPVYHSAVPLPLLAAVALAGAAWGLLLPGLVERYAVEWPDGTPQPPWRTACPNCDATRTHWWRASGACPACGRRPRPGWWVTVPLTAAVLVLLAVAVGPAPELPAFLLLGALAVPLALVDLAVLRLPDPLVGAAFLGGVALLGLAALSERDGATLLRAGIAALGSTVGYLALALLPRSQLGFGDVKLGAVLGLHLGWLGWFPAAAGVVLAPLLNLPLVLGLVLLRRAGRKTLVPYGPAMLAGALAAVVIAGGR</sequence>
<feature type="transmembrane region" description="Helical" evidence="2">
    <location>
        <begin position="20"/>
        <end position="39"/>
    </location>
</feature>
<dbReference type="RefSeq" id="WP_377471005.1">
    <property type="nucleotide sequence ID" value="NZ_JBHLYF010000009.1"/>
</dbReference>
<feature type="transmembrane region" description="Helical" evidence="2">
    <location>
        <begin position="240"/>
        <end position="260"/>
    </location>
</feature>
<reference evidence="4 5" key="1">
    <citation type="submission" date="2016-06" db="EMBL/GenBank/DDBJ databases">
        <authorList>
            <person name="Kjaerup R.B."/>
            <person name="Dalgaard T.S."/>
            <person name="Juul-Madsen H.R."/>
        </authorList>
    </citation>
    <scope>NUCLEOTIDE SEQUENCE [LARGE SCALE GENOMIC DNA]</scope>
    <source>
        <strain evidence="4 5">DSM 45097</strain>
    </source>
</reference>
<feature type="transmembrane region" description="Helical" evidence="2">
    <location>
        <begin position="195"/>
        <end position="220"/>
    </location>
</feature>
<gene>
    <name evidence="4" type="ORF">GA0074704_0458</name>
</gene>
<dbReference type="Proteomes" id="UP000198210">
    <property type="component" value="Chromosome I"/>
</dbReference>
<evidence type="ECO:0000313" key="4">
    <source>
        <dbReference type="EMBL" id="SCG36964.1"/>
    </source>
</evidence>
<dbReference type="GO" id="GO:0006465">
    <property type="term" value="P:signal peptide processing"/>
    <property type="evidence" value="ECO:0007669"/>
    <property type="project" value="TreeGrafter"/>
</dbReference>
<evidence type="ECO:0000259" key="3">
    <source>
        <dbReference type="Pfam" id="PF01478"/>
    </source>
</evidence>
<dbReference type="GO" id="GO:0008168">
    <property type="term" value="F:methyltransferase activity"/>
    <property type="evidence" value="ECO:0007669"/>
    <property type="project" value="UniProtKB-KW"/>
</dbReference>
<keyword evidence="2" id="KW-1133">Transmembrane helix</keyword>
<dbReference type="GO" id="GO:0032259">
    <property type="term" value="P:methylation"/>
    <property type="evidence" value="ECO:0007669"/>
    <property type="project" value="UniProtKB-KW"/>
</dbReference>
<organism evidence="4 5">
    <name type="scientific">Micromonospora siamensis</name>
    <dbReference type="NCBI Taxonomy" id="299152"/>
    <lineage>
        <taxon>Bacteria</taxon>
        <taxon>Bacillati</taxon>
        <taxon>Actinomycetota</taxon>
        <taxon>Actinomycetes</taxon>
        <taxon>Micromonosporales</taxon>
        <taxon>Micromonosporaceae</taxon>
        <taxon>Micromonospora</taxon>
    </lineage>
</organism>
<protein>
    <submittedName>
        <fullName evidence="4">Leader peptidase (Prepilin peptidase) / N-methyltransferase</fullName>
    </submittedName>
</protein>
<keyword evidence="5" id="KW-1185">Reference proteome</keyword>
<accession>A0A1C5GT70</accession>
<keyword evidence="4" id="KW-0489">Methyltransferase</keyword>
<comment type="similarity">
    <text evidence="1">Belongs to the peptidase A24 family.</text>
</comment>
<dbReference type="InterPro" id="IPR000045">
    <property type="entry name" value="Prepilin_IV_endopep_pep"/>
</dbReference>
<proteinExistence type="inferred from homology"/>
<keyword evidence="2" id="KW-0472">Membrane</keyword>
<feature type="domain" description="Prepilin type IV endopeptidase peptidase" evidence="3">
    <location>
        <begin position="116"/>
        <end position="213"/>
    </location>
</feature>
<evidence type="ECO:0000313" key="5">
    <source>
        <dbReference type="Proteomes" id="UP000198210"/>
    </source>
</evidence>
<dbReference type="InterPro" id="IPR050882">
    <property type="entry name" value="Prepilin_peptidase/N-MTase"/>
</dbReference>
<dbReference type="Gene3D" id="1.20.120.1220">
    <property type="match status" value="1"/>
</dbReference>
<evidence type="ECO:0000256" key="2">
    <source>
        <dbReference type="SAM" id="Phobius"/>
    </source>
</evidence>
<feature type="transmembrane region" description="Helical" evidence="2">
    <location>
        <begin position="138"/>
        <end position="156"/>
    </location>
</feature>
<feature type="transmembrane region" description="Helical" evidence="2">
    <location>
        <begin position="162"/>
        <end position="183"/>
    </location>
</feature>
<dbReference type="AlphaFoldDB" id="A0A1C5GT70"/>
<dbReference type="PANTHER" id="PTHR30487">
    <property type="entry name" value="TYPE 4 PREPILIN-LIKE PROTEINS LEADER PEPTIDE-PROCESSING ENZYME"/>
    <property type="match status" value="1"/>
</dbReference>
<keyword evidence="4" id="KW-0808">Transferase</keyword>
<feature type="transmembrane region" description="Helical" evidence="2">
    <location>
        <begin position="87"/>
        <end position="105"/>
    </location>
</feature>
<dbReference type="EMBL" id="LT607751">
    <property type="protein sequence ID" value="SCG36964.1"/>
    <property type="molecule type" value="Genomic_DNA"/>
</dbReference>
<evidence type="ECO:0000256" key="1">
    <source>
        <dbReference type="ARBA" id="ARBA00005801"/>
    </source>
</evidence>
<keyword evidence="2" id="KW-0812">Transmembrane</keyword>
<feature type="transmembrane region" description="Helical" evidence="2">
    <location>
        <begin position="111"/>
        <end position="131"/>
    </location>
</feature>
<dbReference type="Pfam" id="PF01478">
    <property type="entry name" value="Peptidase_A24"/>
    <property type="match status" value="1"/>
</dbReference>
<dbReference type="GO" id="GO:0005886">
    <property type="term" value="C:plasma membrane"/>
    <property type="evidence" value="ECO:0007669"/>
    <property type="project" value="TreeGrafter"/>
</dbReference>
<dbReference type="GO" id="GO:0004190">
    <property type="term" value="F:aspartic-type endopeptidase activity"/>
    <property type="evidence" value="ECO:0007669"/>
    <property type="project" value="InterPro"/>
</dbReference>